<name>C6D9G0_PECCP</name>
<accession>C6D9G0</accession>
<dbReference type="OrthoDB" id="9993878at2"/>
<dbReference type="HOGENOM" id="CLU_3138825_0_0_6"/>
<dbReference type="AlphaFoldDB" id="C6D9G0"/>
<evidence type="ECO:0000313" key="1">
    <source>
        <dbReference type="EMBL" id="ACT13687.1"/>
    </source>
</evidence>
<dbReference type="EMBL" id="CP001657">
    <property type="protein sequence ID" value="ACT13687.1"/>
    <property type="molecule type" value="Genomic_DNA"/>
</dbReference>
<dbReference type="RefSeq" id="WP_015840858.1">
    <property type="nucleotide sequence ID" value="NC_012917.1"/>
</dbReference>
<dbReference type="STRING" id="561230.PC1_2657"/>
<dbReference type="KEGG" id="pct:PC1_2657"/>
<organism evidence="1 2">
    <name type="scientific">Pectobacterium carotovorum subsp. carotovorum (strain PC1)</name>
    <dbReference type="NCBI Taxonomy" id="561230"/>
    <lineage>
        <taxon>Bacteria</taxon>
        <taxon>Pseudomonadati</taxon>
        <taxon>Pseudomonadota</taxon>
        <taxon>Gammaproteobacteria</taxon>
        <taxon>Enterobacterales</taxon>
        <taxon>Pectobacteriaceae</taxon>
        <taxon>Pectobacterium</taxon>
    </lineage>
</organism>
<dbReference type="Proteomes" id="UP000002736">
    <property type="component" value="Chromosome"/>
</dbReference>
<protein>
    <submittedName>
        <fullName evidence="1">Uncharacterized protein</fullName>
    </submittedName>
</protein>
<gene>
    <name evidence="1" type="ordered locus">PC1_2657</name>
</gene>
<reference evidence="1 2" key="1">
    <citation type="submission" date="2009-07" db="EMBL/GenBank/DDBJ databases">
        <title>Complete sequence of Pectobacterium carotovorum subsp. carotovorum PC1.</title>
        <authorList>
            <consortium name="US DOE Joint Genome Institute"/>
            <person name="Lucas S."/>
            <person name="Copeland A."/>
            <person name="Lapidus A."/>
            <person name="Glavina del Rio T."/>
            <person name="Tice H."/>
            <person name="Bruce D."/>
            <person name="Goodwin L."/>
            <person name="Pitluck S."/>
            <person name="Munk A.C."/>
            <person name="Brettin T."/>
            <person name="Detter J.C."/>
            <person name="Han C."/>
            <person name="Tapia R."/>
            <person name="Larimer F."/>
            <person name="Land M."/>
            <person name="Hauser L."/>
            <person name="Kyrpides N."/>
            <person name="Mikhailova N."/>
            <person name="Balakrishnan V."/>
            <person name="Glasner J."/>
            <person name="Perna N.T."/>
        </authorList>
    </citation>
    <scope>NUCLEOTIDE SEQUENCE [LARGE SCALE GENOMIC DNA]</scope>
    <source>
        <strain evidence="1 2">PC1</strain>
    </source>
</reference>
<evidence type="ECO:0000313" key="2">
    <source>
        <dbReference type="Proteomes" id="UP000002736"/>
    </source>
</evidence>
<proteinExistence type="predicted"/>
<sequence>MDIQYWKHKDGWIYIGNEMEGARPATDEEINIHQRTVYLPDVVSHAVSS</sequence>